<feature type="domain" description="DUF4214" evidence="1">
    <location>
        <begin position="44"/>
        <end position="100"/>
    </location>
</feature>
<sequence length="810" mass="80828">MSARVQQIYIALFNRPADPLGLAYWDSVTNNGANLAPMLAVLAGTPEYQDRFTGLTPAQQVNSIYQALYGRDADLAGLTFFVNQLQSGNLTLATLAVNILDGAQGTDAQIIANKVTSAQNFTAAIDTGSEVLAYSGQAGINAGTAFLSGIGADASSVKTTEQAQAAIDTLVGTNPGGTQGQTFTLTDKIDVLNGTAQNDTFVATNAELSAADNVNGAGGTDKFNIFLSGGNGAPATVKAVEQFFIQASGVAARSIDFTNVSDASQIWNDSSSQDLQVTNVQSLATVGIKGTVTDYDVQFKASLVSGVDDKVNVALDGATVADLELGGATATNEFETITFSAAGKNSIANLLQTDGTALEATKTVNVDGAGSLTVTNAFATGSLTTIDASKNTGGVSFNVTGSTKDVTFTGGTGADTIKMGGSLTTADKLNGGDGTDVIGVTEGADLVTGLQVSGFETLDIGGADADANTFDVSKLSGITTLKVGSAINATANSDVIVNNLAKGAAVEINASLGTAAADGLAINVKDAGVASPNDTIDVKLSASTAITTTGDLTIKDVETINLSSVTSSTSAITHILSNLTAAQATTVAVNASTAGLNIADLDALALVNFDASQSVKAVTVVTGADAFTATSGVGFKLGEGDDTITLTDATTAAAAANNLDFRVTGGKGADTITLAAAAGGQDQVVISAASDSTATKFDTVVNFSATAGVTATDDKLDVSAFAFAAAAQAVKLIAGGVSISGTTVSVDAASAAGFFVDAGTARGVAEYESGGTLYVFVDANKDGNFAAADDAVIALTGVTAAGFEADNIIF</sequence>
<proteinExistence type="predicted"/>
<evidence type="ECO:0000313" key="2">
    <source>
        <dbReference type="EMBL" id="GGK47171.1"/>
    </source>
</evidence>
<dbReference type="AlphaFoldDB" id="A0A917QG05"/>
<dbReference type="EMBL" id="BMMF01000012">
    <property type="protein sequence ID" value="GGK47171.1"/>
    <property type="molecule type" value="Genomic_DNA"/>
</dbReference>
<name>A0A917QG05_9HYPH</name>
<gene>
    <name evidence="2" type="ORF">GCM10011322_37760</name>
</gene>
<organism evidence="2 3">
    <name type="scientific">Salinarimonas ramus</name>
    <dbReference type="NCBI Taxonomy" id="690164"/>
    <lineage>
        <taxon>Bacteria</taxon>
        <taxon>Pseudomonadati</taxon>
        <taxon>Pseudomonadota</taxon>
        <taxon>Alphaproteobacteria</taxon>
        <taxon>Hyphomicrobiales</taxon>
        <taxon>Salinarimonadaceae</taxon>
        <taxon>Salinarimonas</taxon>
    </lineage>
</organism>
<dbReference type="InterPro" id="IPR025282">
    <property type="entry name" value="DUF4214"/>
</dbReference>
<keyword evidence="3" id="KW-1185">Reference proteome</keyword>
<evidence type="ECO:0000259" key="1">
    <source>
        <dbReference type="Pfam" id="PF13946"/>
    </source>
</evidence>
<accession>A0A917QG05</accession>
<dbReference type="InterPro" id="IPR038255">
    <property type="entry name" value="PBS_linker_sf"/>
</dbReference>
<dbReference type="SUPFAM" id="SSF51120">
    <property type="entry name" value="beta-Roll"/>
    <property type="match status" value="1"/>
</dbReference>
<dbReference type="Proteomes" id="UP000600449">
    <property type="component" value="Unassembled WGS sequence"/>
</dbReference>
<dbReference type="InterPro" id="IPR011049">
    <property type="entry name" value="Serralysin-like_metalloprot_C"/>
</dbReference>
<protein>
    <submittedName>
        <fullName evidence="2">Hemolysin-type calcium-binding region</fullName>
    </submittedName>
</protein>
<dbReference type="Gene3D" id="1.10.3130.20">
    <property type="entry name" value="Phycobilisome linker domain"/>
    <property type="match status" value="1"/>
</dbReference>
<evidence type="ECO:0000313" key="3">
    <source>
        <dbReference type="Proteomes" id="UP000600449"/>
    </source>
</evidence>
<dbReference type="Pfam" id="PF13946">
    <property type="entry name" value="DUF4214"/>
    <property type="match status" value="1"/>
</dbReference>
<reference evidence="2 3" key="1">
    <citation type="journal article" date="2014" name="Int. J. Syst. Evol. Microbiol.">
        <title>Complete genome sequence of Corynebacterium casei LMG S-19264T (=DSM 44701T), isolated from a smear-ripened cheese.</title>
        <authorList>
            <consortium name="US DOE Joint Genome Institute (JGI-PGF)"/>
            <person name="Walter F."/>
            <person name="Albersmeier A."/>
            <person name="Kalinowski J."/>
            <person name="Ruckert C."/>
        </authorList>
    </citation>
    <scope>NUCLEOTIDE SEQUENCE [LARGE SCALE GENOMIC DNA]</scope>
    <source>
        <strain evidence="2 3">CGMCC 1.9161</strain>
    </source>
</reference>
<dbReference type="RefSeq" id="WP_188914816.1">
    <property type="nucleotide sequence ID" value="NZ_BMMF01000012.1"/>
</dbReference>
<comment type="caution">
    <text evidence="2">The sequence shown here is derived from an EMBL/GenBank/DDBJ whole genome shotgun (WGS) entry which is preliminary data.</text>
</comment>